<dbReference type="OrthoDB" id="116322at2"/>
<dbReference type="PROSITE" id="PS51257">
    <property type="entry name" value="PROKAR_LIPOPROTEIN"/>
    <property type="match status" value="1"/>
</dbReference>
<gene>
    <name evidence="1" type="ordered locus">Emin_1501</name>
</gene>
<name>B2KEV3_ELUMP</name>
<accession>B2KEV3</accession>
<dbReference type="EMBL" id="CP001055">
    <property type="protein sequence ID" value="ACC99049.1"/>
    <property type="molecule type" value="Genomic_DNA"/>
</dbReference>
<keyword evidence="2" id="KW-1185">Reference proteome</keyword>
<dbReference type="KEGG" id="emi:Emin_1501"/>
<organism evidence="1 2">
    <name type="scientific">Elusimicrobium minutum (strain Pei191)</name>
    <dbReference type="NCBI Taxonomy" id="445932"/>
    <lineage>
        <taxon>Bacteria</taxon>
        <taxon>Pseudomonadati</taxon>
        <taxon>Elusimicrobiota</taxon>
        <taxon>Elusimicrobia</taxon>
        <taxon>Elusimicrobiales</taxon>
        <taxon>Elusimicrobiaceae</taxon>
        <taxon>Elusimicrobium</taxon>
    </lineage>
</organism>
<evidence type="ECO:0008006" key="3">
    <source>
        <dbReference type="Google" id="ProtNLM"/>
    </source>
</evidence>
<evidence type="ECO:0000313" key="2">
    <source>
        <dbReference type="Proteomes" id="UP000001029"/>
    </source>
</evidence>
<dbReference type="HOGENOM" id="CLU_1213271_0_0_0"/>
<dbReference type="InterPro" id="IPR005534">
    <property type="entry name" value="Curli_assmbl/transp-comp_CsgG"/>
</dbReference>
<sequence length="228" mass="25490">MKKILFSGIVSCLLLFGCATKTVISQDYDFKNVKRIGIMAFDSPWQSFTGAENLFAKYLLENGFTIIERAKIEQVLQEHNLSITGYLSPETTKMLGKILGVDLLLMGEITSYTPEKKTLTMVETRNYRTEPVFSTQMVKKPDGSVVATSRPSGQRVTNQREVTPTEYTISAQVGVIAKLVDVETAEVVWIGTDTAQDYSSLSAVDSIAKRLIKSFTKELEKQQKNARR</sequence>
<dbReference type="Pfam" id="PF03783">
    <property type="entry name" value="CsgG"/>
    <property type="match status" value="1"/>
</dbReference>
<evidence type="ECO:0000313" key="1">
    <source>
        <dbReference type="EMBL" id="ACC99049.1"/>
    </source>
</evidence>
<protein>
    <recommendedName>
        <fullName evidence="3">Curli production assembly/transport component CsgG</fullName>
    </recommendedName>
</protein>
<dbReference type="Proteomes" id="UP000001029">
    <property type="component" value="Chromosome"/>
</dbReference>
<dbReference type="Gene3D" id="3.40.50.10610">
    <property type="entry name" value="ABC-type transport auxiliary lipoprotein component"/>
    <property type="match status" value="1"/>
</dbReference>
<dbReference type="RefSeq" id="WP_012415663.1">
    <property type="nucleotide sequence ID" value="NC_010644.1"/>
</dbReference>
<proteinExistence type="predicted"/>
<dbReference type="GO" id="GO:0030288">
    <property type="term" value="C:outer membrane-bounded periplasmic space"/>
    <property type="evidence" value="ECO:0007669"/>
    <property type="project" value="InterPro"/>
</dbReference>
<dbReference type="AlphaFoldDB" id="B2KEV3"/>
<reference evidence="1 2" key="1">
    <citation type="journal article" date="2009" name="Appl. Environ. Microbiol.">
        <title>Genomic analysis of 'Elusimicrobium minutum,' the first cultivated representative of the phylum 'Elusimicrobia' (formerly termite group 1).</title>
        <authorList>
            <person name="Herlemann D.P.R."/>
            <person name="Geissinger O."/>
            <person name="Ikeda-Ohtsubo W."/>
            <person name="Kunin V."/>
            <person name="Sun H."/>
            <person name="Lapidus A."/>
            <person name="Hugenholtz P."/>
            <person name="Brune A."/>
        </authorList>
    </citation>
    <scope>NUCLEOTIDE SEQUENCE [LARGE SCALE GENOMIC DNA]</scope>
    <source>
        <strain evidence="1 2">Pei191</strain>
    </source>
</reference>
<dbReference type="STRING" id="445932.Emin_1501"/>